<name>A0AB38UVH3_9MYCO</name>
<dbReference type="Proteomes" id="UP000279331">
    <property type="component" value="Unassembled WGS sequence"/>
</dbReference>
<reference evidence="3 4" key="1">
    <citation type="submission" date="2018-09" db="EMBL/GenBank/DDBJ databases">
        <authorList>
            <person name="Tagini F."/>
        </authorList>
    </citation>
    <scope>NUCLEOTIDE SEQUENCE [LARGE SCALE GENOMIC DNA]</scope>
    <source>
        <strain evidence="2 3">MK4</strain>
        <strain evidence="1 4">MK42</strain>
    </source>
</reference>
<dbReference type="GeneID" id="66596527"/>
<evidence type="ECO:0000313" key="2">
    <source>
        <dbReference type="EMBL" id="VAZ96237.1"/>
    </source>
</evidence>
<comment type="caution">
    <text evidence="1">The sequence shown here is derived from an EMBL/GenBank/DDBJ whole genome shotgun (WGS) entry which is preliminary data.</text>
</comment>
<organism evidence="1 4">
    <name type="scientific">Mycobacterium persicum</name>
    <dbReference type="NCBI Taxonomy" id="1487726"/>
    <lineage>
        <taxon>Bacteria</taxon>
        <taxon>Bacillati</taxon>
        <taxon>Actinomycetota</taxon>
        <taxon>Actinomycetes</taxon>
        <taxon>Mycobacteriales</taxon>
        <taxon>Mycobacteriaceae</taxon>
        <taxon>Mycobacterium</taxon>
    </lineage>
</organism>
<dbReference type="EMBL" id="UPHL01000094">
    <property type="protein sequence ID" value="VAZ84668.1"/>
    <property type="molecule type" value="Genomic_DNA"/>
</dbReference>
<evidence type="ECO:0000313" key="1">
    <source>
        <dbReference type="EMBL" id="VAZ84668.1"/>
    </source>
</evidence>
<dbReference type="AlphaFoldDB" id="A0AB38UVH3"/>
<dbReference type="EMBL" id="UPHM01000091">
    <property type="protein sequence ID" value="VAZ96237.1"/>
    <property type="molecule type" value="Genomic_DNA"/>
</dbReference>
<evidence type="ECO:0000313" key="3">
    <source>
        <dbReference type="Proteomes" id="UP000271464"/>
    </source>
</evidence>
<dbReference type="RefSeq" id="WP_131808246.1">
    <property type="nucleotide sequence ID" value="NZ_CADEAW010000011.1"/>
</dbReference>
<sequence>MSNQQEPWKYFGRDAMTGRVIEIFRCPDNGKRLYQQRLEDVHLLLKDGTWRKNMKIALLDDLVEGRFDERGDEISERDAMNYYSSWQQSGQWPGRD</sequence>
<proteinExistence type="predicted"/>
<evidence type="ECO:0000313" key="4">
    <source>
        <dbReference type="Proteomes" id="UP000279331"/>
    </source>
</evidence>
<gene>
    <name evidence="1" type="ORF">LAUMK42_03491</name>
    <name evidence="2" type="ORF">LAUMK4_03441</name>
</gene>
<protein>
    <submittedName>
        <fullName evidence="1">Uncharacterized protein</fullName>
    </submittedName>
</protein>
<accession>A0AB38UVH3</accession>
<keyword evidence="3" id="KW-1185">Reference proteome</keyword>
<dbReference type="Proteomes" id="UP000271464">
    <property type="component" value="Unassembled WGS sequence"/>
</dbReference>